<dbReference type="Gene3D" id="3.20.20.140">
    <property type="entry name" value="Metal-dependent hydrolases"/>
    <property type="match status" value="1"/>
</dbReference>
<dbReference type="Proteomes" id="UP001500542">
    <property type="component" value="Unassembled WGS sequence"/>
</dbReference>
<dbReference type="NCBIfam" id="NF006056">
    <property type="entry name" value="PRK08204.1"/>
    <property type="match status" value="1"/>
</dbReference>
<evidence type="ECO:0000313" key="3">
    <source>
        <dbReference type="Proteomes" id="UP001500542"/>
    </source>
</evidence>
<dbReference type="InterPro" id="IPR011059">
    <property type="entry name" value="Metal-dep_hydrolase_composite"/>
</dbReference>
<accession>A0ABN1R6E1</accession>
<proteinExistence type="predicted"/>
<organism evidence="2 3">
    <name type="scientific">Kribbella koreensis</name>
    <dbReference type="NCBI Taxonomy" id="57909"/>
    <lineage>
        <taxon>Bacteria</taxon>
        <taxon>Bacillati</taxon>
        <taxon>Actinomycetota</taxon>
        <taxon>Actinomycetes</taxon>
        <taxon>Propionibacteriales</taxon>
        <taxon>Kribbellaceae</taxon>
        <taxon>Kribbella</taxon>
    </lineage>
</organism>
<name>A0ABN1R6E1_9ACTN</name>
<feature type="domain" description="Amidohydrolase-related" evidence="1">
    <location>
        <begin position="54"/>
        <end position="387"/>
    </location>
</feature>
<dbReference type="InterPro" id="IPR032466">
    <property type="entry name" value="Metal_Hydrolase"/>
</dbReference>
<dbReference type="InterPro" id="IPR006680">
    <property type="entry name" value="Amidohydro-rel"/>
</dbReference>
<evidence type="ECO:0000259" key="1">
    <source>
        <dbReference type="Pfam" id="PF01979"/>
    </source>
</evidence>
<dbReference type="SUPFAM" id="SSF51556">
    <property type="entry name" value="Metallo-dependent hydrolases"/>
    <property type="match status" value="1"/>
</dbReference>
<evidence type="ECO:0000313" key="2">
    <source>
        <dbReference type="EMBL" id="GAA0951555.1"/>
    </source>
</evidence>
<dbReference type="Gene3D" id="2.30.40.10">
    <property type="entry name" value="Urease, subunit C, domain 1"/>
    <property type="match status" value="1"/>
</dbReference>
<dbReference type="EMBL" id="BAAAHK010000013">
    <property type="protein sequence ID" value="GAA0951555.1"/>
    <property type="molecule type" value="Genomic_DNA"/>
</dbReference>
<dbReference type="InterPro" id="IPR050287">
    <property type="entry name" value="MTA/SAH_deaminase"/>
</dbReference>
<gene>
    <name evidence="2" type="ORF">GCM10009554_53200</name>
</gene>
<dbReference type="PANTHER" id="PTHR43794">
    <property type="entry name" value="AMINOHYDROLASE SSNA-RELATED"/>
    <property type="match status" value="1"/>
</dbReference>
<dbReference type="SUPFAM" id="SSF51338">
    <property type="entry name" value="Composite domain of metallo-dependent hydrolases"/>
    <property type="match status" value="1"/>
</dbReference>
<protein>
    <submittedName>
        <fullName evidence="2">Amidohydrolase family protein</fullName>
    </submittedName>
</protein>
<keyword evidence="3" id="KW-1185">Reference proteome</keyword>
<dbReference type="Pfam" id="PF01979">
    <property type="entry name" value="Amidohydro_1"/>
    <property type="match status" value="1"/>
</dbReference>
<dbReference type="RefSeq" id="WP_343975673.1">
    <property type="nucleotide sequence ID" value="NZ_BAAAHK010000013.1"/>
</dbReference>
<comment type="caution">
    <text evidence="2">The sequence shown here is derived from an EMBL/GenBank/DDBJ whole genome shotgun (WGS) entry which is preliminary data.</text>
</comment>
<sequence>MNRTLLRGGLVIDTEPTVTVHRDTDVLIEDGRIAAVGPDLAVTDAEVIDATDRIVLPGFVDTHRHLWETALRGTAVDMDLMGYIEQVLGGYGARYRPEDVATGNLAGALECLDAGITTVQDYSHVQHSRDHTDAALDGLASSGIRAVFGYGPSATAGAAVDPAGMRHVVDRASGLITPALAAIGPAFAPFEITQADWALAAELGVPIVVHIMSGPLAPYPLQLLQDKGLLRSDVLYIHGNNLPDSELKLIADSGAAVAVTPVVEARMEMGDPIAGRLKSAGVTTGLGIDVVTTAPGDMFNAMRSVLALGYQTLTAAEVLRIATLDGARALGLSDRIGSLRPGKQADLVLLRASDINLIGGLHDPIATVVTSAHPGNIDTVLVAGNPVKRDGHLLHPDLESTLAAVRSTAEHLRAA</sequence>
<reference evidence="2 3" key="1">
    <citation type="journal article" date="2019" name="Int. J. Syst. Evol. Microbiol.">
        <title>The Global Catalogue of Microorganisms (GCM) 10K type strain sequencing project: providing services to taxonomists for standard genome sequencing and annotation.</title>
        <authorList>
            <consortium name="The Broad Institute Genomics Platform"/>
            <consortium name="The Broad Institute Genome Sequencing Center for Infectious Disease"/>
            <person name="Wu L."/>
            <person name="Ma J."/>
        </authorList>
    </citation>
    <scope>NUCLEOTIDE SEQUENCE [LARGE SCALE GENOMIC DNA]</scope>
    <source>
        <strain evidence="2 3">JCM 10977</strain>
    </source>
</reference>
<dbReference type="PANTHER" id="PTHR43794:SF5">
    <property type="entry name" value="CHLOROHYDROLASE FAMILY PROTEIN"/>
    <property type="match status" value="1"/>
</dbReference>